<dbReference type="OrthoDB" id="5428055at2759"/>
<dbReference type="RefSeq" id="XP_033658468.1">
    <property type="nucleotide sequence ID" value="XM_033793208.1"/>
</dbReference>
<name>A0A6A6JWE7_WESOR</name>
<sequence length="611" mass="70037">MGGSTRLLKKRWRHDIFGKDRRPIEKPWIQGIRDIIRDEGIRETTPQDGTDAGAQEDLYTDNGMSAFIELYATPQSKAKELVEFCEGFSLDHPDHISEGQPATAWLDDTCFRPQDSQTLGPTSDRLCRRYPGFLTPLMLRHYLKQERFDHKSEPDADRRLIAIADLNPLYMLVLAETAPGHQVDALADALWKHFALQTSLRCQTVLKGYAVYKLELHIPYYPLRKYDMNTTPASPPMGKQHRKWRDLTFLINGSFKPQKELTGIHDAHISIVICGTDEKRWIAYSFVDSYFDDGDEMGSDEFSHVVAMADQIAGCGNYGMPINANNPIWDPLLYFSKVACIRMRQVEETWADLVRRVENGVRDFIDAHPSSSHQGKVIQSGDEEAMDVFLWISRAMESIASLLKVLQSTNRVWTQFSANGDLDYFDRQGFVPQETQTDVEAHLQELAEIFAQFKDHEDRLKDLIRQCELYGDTRLWTLQLTAVGSKAAQRNEAAAYLNILAVAPLQVACNLLAIPASVPLLKQDWKSLVTLILIMVIGLQILQYLLYLVKDRIPWQRWRRRLIEQLPTINLNLGMVLKILARLYETDKLRRPTTRRATEETLVNTRESMPV</sequence>
<keyword evidence="1" id="KW-0812">Transmembrane</keyword>
<protein>
    <submittedName>
        <fullName evidence="2">Uncharacterized protein</fullName>
    </submittedName>
</protein>
<proteinExistence type="predicted"/>
<evidence type="ECO:0000313" key="2">
    <source>
        <dbReference type="EMBL" id="KAF2280931.1"/>
    </source>
</evidence>
<dbReference type="AlphaFoldDB" id="A0A6A6JWE7"/>
<accession>A0A6A6JWE7</accession>
<dbReference type="EMBL" id="ML986484">
    <property type="protein sequence ID" value="KAF2280931.1"/>
    <property type="molecule type" value="Genomic_DNA"/>
</dbReference>
<dbReference type="GeneID" id="54546383"/>
<evidence type="ECO:0000313" key="3">
    <source>
        <dbReference type="Proteomes" id="UP000800097"/>
    </source>
</evidence>
<keyword evidence="3" id="KW-1185">Reference proteome</keyword>
<organism evidence="2 3">
    <name type="scientific">Westerdykella ornata</name>
    <dbReference type="NCBI Taxonomy" id="318751"/>
    <lineage>
        <taxon>Eukaryota</taxon>
        <taxon>Fungi</taxon>
        <taxon>Dikarya</taxon>
        <taxon>Ascomycota</taxon>
        <taxon>Pezizomycotina</taxon>
        <taxon>Dothideomycetes</taxon>
        <taxon>Pleosporomycetidae</taxon>
        <taxon>Pleosporales</taxon>
        <taxon>Sporormiaceae</taxon>
        <taxon>Westerdykella</taxon>
    </lineage>
</organism>
<feature type="transmembrane region" description="Helical" evidence="1">
    <location>
        <begin position="528"/>
        <end position="549"/>
    </location>
</feature>
<evidence type="ECO:0000256" key="1">
    <source>
        <dbReference type="SAM" id="Phobius"/>
    </source>
</evidence>
<keyword evidence="1" id="KW-0472">Membrane</keyword>
<reference evidence="2" key="1">
    <citation type="journal article" date="2020" name="Stud. Mycol.">
        <title>101 Dothideomycetes genomes: a test case for predicting lifestyles and emergence of pathogens.</title>
        <authorList>
            <person name="Haridas S."/>
            <person name="Albert R."/>
            <person name="Binder M."/>
            <person name="Bloem J."/>
            <person name="Labutti K."/>
            <person name="Salamov A."/>
            <person name="Andreopoulos B."/>
            <person name="Baker S."/>
            <person name="Barry K."/>
            <person name="Bills G."/>
            <person name="Bluhm B."/>
            <person name="Cannon C."/>
            <person name="Castanera R."/>
            <person name="Culley D."/>
            <person name="Daum C."/>
            <person name="Ezra D."/>
            <person name="Gonzalez J."/>
            <person name="Henrissat B."/>
            <person name="Kuo A."/>
            <person name="Liang C."/>
            <person name="Lipzen A."/>
            <person name="Lutzoni F."/>
            <person name="Magnuson J."/>
            <person name="Mondo S."/>
            <person name="Nolan M."/>
            <person name="Ohm R."/>
            <person name="Pangilinan J."/>
            <person name="Park H.-J."/>
            <person name="Ramirez L."/>
            <person name="Alfaro M."/>
            <person name="Sun H."/>
            <person name="Tritt A."/>
            <person name="Yoshinaga Y."/>
            <person name="Zwiers L.-H."/>
            <person name="Turgeon B."/>
            <person name="Goodwin S."/>
            <person name="Spatafora J."/>
            <person name="Crous P."/>
            <person name="Grigoriev I."/>
        </authorList>
    </citation>
    <scope>NUCLEOTIDE SEQUENCE</scope>
    <source>
        <strain evidence="2">CBS 379.55</strain>
    </source>
</reference>
<dbReference type="Proteomes" id="UP000800097">
    <property type="component" value="Unassembled WGS sequence"/>
</dbReference>
<keyword evidence="1" id="KW-1133">Transmembrane helix</keyword>
<gene>
    <name evidence="2" type="ORF">EI97DRAFT_14260</name>
</gene>